<dbReference type="EMBL" id="MU167379">
    <property type="protein sequence ID" value="KAG0141605.1"/>
    <property type="molecule type" value="Genomic_DNA"/>
</dbReference>
<dbReference type="AlphaFoldDB" id="A0A9P6ND73"/>
<reference evidence="1" key="1">
    <citation type="submission" date="2013-11" db="EMBL/GenBank/DDBJ databases">
        <title>Genome sequence of the fusiform rust pathogen reveals effectors for host alternation and coevolution with pine.</title>
        <authorList>
            <consortium name="DOE Joint Genome Institute"/>
            <person name="Smith K."/>
            <person name="Pendleton A."/>
            <person name="Kubisiak T."/>
            <person name="Anderson C."/>
            <person name="Salamov A."/>
            <person name="Aerts A."/>
            <person name="Riley R."/>
            <person name="Clum A."/>
            <person name="Lindquist E."/>
            <person name="Ence D."/>
            <person name="Campbell M."/>
            <person name="Kronenberg Z."/>
            <person name="Feau N."/>
            <person name="Dhillon B."/>
            <person name="Hamelin R."/>
            <person name="Burleigh J."/>
            <person name="Smith J."/>
            <person name="Yandell M."/>
            <person name="Nelson C."/>
            <person name="Grigoriev I."/>
            <person name="Davis J."/>
        </authorList>
    </citation>
    <scope>NUCLEOTIDE SEQUENCE</scope>
    <source>
        <strain evidence="1">G11</strain>
    </source>
</reference>
<dbReference type="Proteomes" id="UP000886653">
    <property type="component" value="Unassembled WGS sequence"/>
</dbReference>
<organism evidence="1 2">
    <name type="scientific">Cronartium quercuum f. sp. fusiforme G11</name>
    <dbReference type="NCBI Taxonomy" id="708437"/>
    <lineage>
        <taxon>Eukaryota</taxon>
        <taxon>Fungi</taxon>
        <taxon>Dikarya</taxon>
        <taxon>Basidiomycota</taxon>
        <taxon>Pucciniomycotina</taxon>
        <taxon>Pucciniomycetes</taxon>
        <taxon>Pucciniales</taxon>
        <taxon>Coleosporiaceae</taxon>
        <taxon>Cronartium</taxon>
    </lineage>
</organism>
<comment type="caution">
    <text evidence="1">The sequence shown here is derived from an EMBL/GenBank/DDBJ whole genome shotgun (WGS) entry which is preliminary data.</text>
</comment>
<sequence>MYVSMFSLSLCYSCIYSHSATLPPPTTCTIPHYPSSSTLQIWSHPPITTALRLPPFTL</sequence>
<proteinExistence type="predicted"/>
<keyword evidence="2" id="KW-1185">Reference proteome</keyword>
<name>A0A9P6ND73_9BASI</name>
<evidence type="ECO:0000313" key="2">
    <source>
        <dbReference type="Proteomes" id="UP000886653"/>
    </source>
</evidence>
<accession>A0A9P6ND73</accession>
<gene>
    <name evidence="1" type="ORF">CROQUDRAFT_663619</name>
</gene>
<evidence type="ECO:0000313" key="1">
    <source>
        <dbReference type="EMBL" id="KAG0141605.1"/>
    </source>
</evidence>
<feature type="non-terminal residue" evidence="1">
    <location>
        <position position="58"/>
    </location>
</feature>
<protein>
    <submittedName>
        <fullName evidence="1">Uncharacterized protein</fullName>
    </submittedName>
</protein>